<protein>
    <recommendedName>
        <fullName evidence="2">HipA N-terminal subdomain 1 domain-containing protein</fullName>
    </recommendedName>
</protein>
<dbReference type="Pfam" id="PF13657">
    <property type="entry name" value="Couple_hipA"/>
    <property type="match status" value="1"/>
</dbReference>
<keyword evidence="4" id="KW-1185">Reference proteome</keyword>
<feature type="compositionally biased region" description="Low complexity" evidence="1">
    <location>
        <begin position="201"/>
        <end position="215"/>
    </location>
</feature>
<proteinExistence type="predicted"/>
<dbReference type="InterPro" id="IPR017508">
    <property type="entry name" value="HipA_N1"/>
</dbReference>
<dbReference type="AlphaFoldDB" id="A0A4V2M458"/>
<reference evidence="3 4" key="1">
    <citation type="submission" date="2019-02" db="EMBL/GenBank/DDBJ databases">
        <title>Kribbella capetownensis sp. nov. and Kribbella speibonae sp. nov., isolated from soil.</title>
        <authorList>
            <person name="Curtis S.M."/>
            <person name="Norton I."/>
            <person name="Everest G.J."/>
            <person name="Meyers P.R."/>
        </authorList>
    </citation>
    <scope>NUCLEOTIDE SEQUENCE [LARGE SCALE GENOMIC DNA]</scope>
    <source>
        <strain evidence="3 4">DSM 27082</strain>
    </source>
</reference>
<feature type="compositionally biased region" description="Basic and acidic residues" evidence="1">
    <location>
        <begin position="189"/>
        <end position="200"/>
    </location>
</feature>
<feature type="domain" description="HipA N-terminal subdomain 1" evidence="2">
    <location>
        <begin position="24"/>
        <end position="90"/>
    </location>
</feature>
<accession>A0A4V2M458</accession>
<evidence type="ECO:0000313" key="3">
    <source>
        <dbReference type="EMBL" id="TCC34652.1"/>
    </source>
</evidence>
<evidence type="ECO:0000259" key="2">
    <source>
        <dbReference type="Pfam" id="PF13657"/>
    </source>
</evidence>
<evidence type="ECO:0000256" key="1">
    <source>
        <dbReference type="SAM" id="MobiDB-lite"/>
    </source>
</evidence>
<dbReference type="EMBL" id="SJKA01000004">
    <property type="protein sequence ID" value="TCC34652.1"/>
    <property type="molecule type" value="Genomic_DNA"/>
</dbReference>
<feature type="compositionally biased region" description="Polar residues" evidence="1">
    <location>
        <begin position="165"/>
        <end position="181"/>
    </location>
</feature>
<evidence type="ECO:0000313" key="4">
    <source>
        <dbReference type="Proteomes" id="UP000292695"/>
    </source>
</evidence>
<feature type="region of interest" description="Disordered" evidence="1">
    <location>
        <begin position="149"/>
        <end position="225"/>
    </location>
</feature>
<sequence length="225" mass="24140">MSDAVIVSVDLDGRPVTVGTAYFSRRRNVLSTAFRYDETYLSRPDAYTVDPAMPLAQGNHTVSGMPGALSDCSPDRWGRNLIAKLLRVRALREGRTSPAVSDVDYLLGVSDLTRQGALRFRTTPDGPYLDPDLTVPKLVELPRLLQAADAAARDPDDMSAVKDCSSPSSRTRATNGMSSAGRSRPSIWRSDRASRRRPGDSSRSVADPSSHSSDSTGRPGGGSGT</sequence>
<feature type="compositionally biased region" description="Basic and acidic residues" evidence="1">
    <location>
        <begin position="151"/>
        <end position="160"/>
    </location>
</feature>
<comment type="caution">
    <text evidence="3">The sequence shown here is derived from an EMBL/GenBank/DDBJ whole genome shotgun (WGS) entry which is preliminary data.</text>
</comment>
<dbReference type="Proteomes" id="UP000292695">
    <property type="component" value="Unassembled WGS sequence"/>
</dbReference>
<gene>
    <name evidence="3" type="ORF">E0H50_12080</name>
</gene>
<name>A0A4V2M458_9ACTN</name>
<organism evidence="3 4">
    <name type="scientific">Kribbella sindirgiensis</name>
    <dbReference type="NCBI Taxonomy" id="1124744"/>
    <lineage>
        <taxon>Bacteria</taxon>
        <taxon>Bacillati</taxon>
        <taxon>Actinomycetota</taxon>
        <taxon>Actinomycetes</taxon>
        <taxon>Propionibacteriales</taxon>
        <taxon>Kribbellaceae</taxon>
        <taxon>Kribbella</taxon>
    </lineage>
</organism>
<dbReference type="OrthoDB" id="3182374at2"/>